<evidence type="ECO:0000256" key="1">
    <source>
        <dbReference type="ARBA" id="ARBA00005165"/>
    </source>
</evidence>
<dbReference type="InterPro" id="IPR013785">
    <property type="entry name" value="Aldolase_TIM"/>
</dbReference>
<dbReference type="SUPFAM" id="SSF51391">
    <property type="entry name" value="Thiamin phosphate synthase"/>
    <property type="match status" value="1"/>
</dbReference>
<keyword evidence="14" id="KW-1185">Reference proteome</keyword>
<feature type="binding site" evidence="9">
    <location>
        <position position="92"/>
    </location>
    <ligand>
        <name>Mg(2+)</name>
        <dbReference type="ChEBI" id="CHEBI:18420"/>
    </ligand>
</feature>
<feature type="binding site" evidence="9">
    <location>
        <begin position="188"/>
        <end position="189"/>
    </location>
    <ligand>
        <name>2-[(2R,5Z)-2-carboxy-4-methylthiazol-5(2H)-ylidene]ethyl phosphate</name>
        <dbReference type="ChEBI" id="CHEBI:62899"/>
    </ligand>
</feature>
<protein>
    <recommendedName>
        <fullName evidence="9">Thiamine-phosphate synthase</fullName>
        <shortName evidence="9">TP synthase</shortName>
        <shortName evidence="9">TPS</shortName>
        <ecNumber evidence="9">2.5.1.3</ecNumber>
    </recommendedName>
    <alternativeName>
        <fullName evidence="9">Thiamine-phosphate pyrophosphorylase</fullName>
        <shortName evidence="9">TMP pyrophosphorylase</shortName>
        <shortName evidence="9">TMP-PPase</shortName>
    </alternativeName>
</protein>
<keyword evidence="5 9" id="KW-0784">Thiamine biosynthesis</keyword>
<dbReference type="NCBIfam" id="TIGR00693">
    <property type="entry name" value="thiE"/>
    <property type="match status" value="1"/>
</dbReference>
<reference evidence="13 14" key="1">
    <citation type="submission" date="2018-10" db="EMBL/GenBank/DDBJ databases">
        <title>Genomic Encyclopedia of Type Strains, Phase IV (KMG-IV): sequencing the most valuable type-strain genomes for metagenomic binning, comparative biology and taxonomic classification.</title>
        <authorList>
            <person name="Goeker M."/>
        </authorList>
    </citation>
    <scope>NUCLEOTIDE SEQUENCE [LARGE SCALE GENOMIC DNA]</scope>
    <source>
        <strain evidence="13 14">DSM 26916</strain>
    </source>
</reference>
<dbReference type="InterPro" id="IPR022998">
    <property type="entry name" value="ThiamineP_synth_TenI"/>
</dbReference>
<evidence type="ECO:0000256" key="2">
    <source>
        <dbReference type="ARBA" id="ARBA00022679"/>
    </source>
</evidence>
<comment type="cofactor">
    <cofactor evidence="9">
        <name>Mg(2+)</name>
        <dbReference type="ChEBI" id="CHEBI:18420"/>
    </cofactor>
    <text evidence="9">Binds 1 Mg(2+) ion per subunit.</text>
</comment>
<evidence type="ECO:0000256" key="8">
    <source>
        <dbReference type="ARBA" id="ARBA00047883"/>
    </source>
</evidence>
<feature type="domain" description="Thiamine phosphate synthase/TenI" evidence="12">
    <location>
        <begin position="11"/>
        <end position="190"/>
    </location>
</feature>
<comment type="catalytic activity">
    <reaction evidence="6 9 10">
        <text>4-methyl-5-(2-phosphooxyethyl)-thiazole + 4-amino-2-methyl-5-(diphosphooxymethyl)pyrimidine + H(+) = thiamine phosphate + diphosphate</text>
        <dbReference type="Rhea" id="RHEA:22328"/>
        <dbReference type="ChEBI" id="CHEBI:15378"/>
        <dbReference type="ChEBI" id="CHEBI:33019"/>
        <dbReference type="ChEBI" id="CHEBI:37575"/>
        <dbReference type="ChEBI" id="CHEBI:57841"/>
        <dbReference type="ChEBI" id="CHEBI:58296"/>
        <dbReference type="EC" id="2.5.1.3"/>
    </reaction>
</comment>
<evidence type="ECO:0000313" key="14">
    <source>
        <dbReference type="Proteomes" id="UP000268908"/>
    </source>
</evidence>
<organism evidence="13 14">
    <name type="scientific">Sulfurisoma sediminicola</name>
    <dbReference type="NCBI Taxonomy" id="1381557"/>
    <lineage>
        <taxon>Bacteria</taxon>
        <taxon>Pseudomonadati</taxon>
        <taxon>Pseudomonadota</taxon>
        <taxon>Betaproteobacteria</taxon>
        <taxon>Nitrosomonadales</taxon>
        <taxon>Sterolibacteriaceae</taxon>
        <taxon>Sulfurisoma</taxon>
    </lineage>
</organism>
<evidence type="ECO:0000256" key="5">
    <source>
        <dbReference type="ARBA" id="ARBA00022977"/>
    </source>
</evidence>
<evidence type="ECO:0000313" key="13">
    <source>
        <dbReference type="EMBL" id="RLJ68404.1"/>
    </source>
</evidence>
<sequence>MSRTNRGLRGLYAVTPADNLLPRLSALVGLALEGGARLVQYRNKEAPMPLKRSQAAELLRICHAHDARLIVNDDVWLAIEIGADGVHLGRDDADPVMARQALGPKRLLGVSCYDDVERAVAAEAAGADYVAIGSMFPSATKPNATRAPLELITEIKRRVKVPVAAIGGIKLENAPAVLAAGADMVAVVSDLFDAMDIKGRAAAFQKLFDTK</sequence>
<comment type="catalytic activity">
    <reaction evidence="8 9 10">
        <text>2-[(2R,5Z)-2-carboxy-4-methylthiazol-5(2H)-ylidene]ethyl phosphate + 4-amino-2-methyl-5-(diphosphooxymethyl)pyrimidine + 2 H(+) = thiamine phosphate + CO2 + diphosphate</text>
        <dbReference type="Rhea" id="RHEA:47844"/>
        <dbReference type="ChEBI" id="CHEBI:15378"/>
        <dbReference type="ChEBI" id="CHEBI:16526"/>
        <dbReference type="ChEBI" id="CHEBI:33019"/>
        <dbReference type="ChEBI" id="CHEBI:37575"/>
        <dbReference type="ChEBI" id="CHEBI:57841"/>
        <dbReference type="ChEBI" id="CHEBI:62899"/>
        <dbReference type="EC" id="2.5.1.3"/>
    </reaction>
</comment>
<dbReference type="InterPro" id="IPR034291">
    <property type="entry name" value="TMP_synthase"/>
</dbReference>
<evidence type="ECO:0000256" key="6">
    <source>
        <dbReference type="ARBA" id="ARBA00047334"/>
    </source>
</evidence>
<feature type="binding site" evidence="9">
    <location>
        <position position="111"/>
    </location>
    <ligand>
        <name>4-amino-2-methyl-5-(diphosphooxymethyl)pyrimidine</name>
        <dbReference type="ChEBI" id="CHEBI:57841"/>
    </ligand>
</feature>
<proteinExistence type="inferred from homology"/>
<comment type="similarity">
    <text evidence="9 10">Belongs to the thiamine-phosphate synthase family.</text>
</comment>
<dbReference type="GO" id="GO:0009229">
    <property type="term" value="P:thiamine diphosphate biosynthetic process"/>
    <property type="evidence" value="ECO:0007669"/>
    <property type="project" value="UniProtKB-UniRule"/>
</dbReference>
<evidence type="ECO:0000259" key="12">
    <source>
        <dbReference type="Pfam" id="PF02581"/>
    </source>
</evidence>
<evidence type="ECO:0000256" key="4">
    <source>
        <dbReference type="ARBA" id="ARBA00022842"/>
    </source>
</evidence>
<gene>
    <name evidence="9" type="primary">thiE</name>
    <name evidence="13" type="ORF">DFR35_0964</name>
</gene>
<dbReference type="Proteomes" id="UP000268908">
    <property type="component" value="Unassembled WGS sequence"/>
</dbReference>
<evidence type="ECO:0000256" key="11">
    <source>
        <dbReference type="RuleBase" id="RU004253"/>
    </source>
</evidence>
<feature type="binding site" evidence="9">
    <location>
        <position position="141"/>
    </location>
    <ligand>
        <name>4-amino-2-methyl-5-(diphosphooxymethyl)pyrimidine</name>
        <dbReference type="ChEBI" id="CHEBI:57841"/>
    </ligand>
</feature>
<dbReference type="HAMAP" id="MF_00097">
    <property type="entry name" value="TMP_synthase"/>
    <property type="match status" value="1"/>
</dbReference>
<keyword evidence="2 9" id="KW-0808">Transferase</keyword>
<comment type="function">
    <text evidence="9">Condenses 4-methyl-5-(beta-hydroxyethyl)thiazole monophosphate (THZ-P) and 2-methyl-4-amino-5-hydroxymethyl pyrimidine pyrophosphate (HMP-PP) to form thiamine monophosphate (TMP).</text>
</comment>
<evidence type="ECO:0000256" key="3">
    <source>
        <dbReference type="ARBA" id="ARBA00022723"/>
    </source>
</evidence>
<dbReference type="GO" id="GO:0009228">
    <property type="term" value="P:thiamine biosynthetic process"/>
    <property type="evidence" value="ECO:0007669"/>
    <property type="project" value="UniProtKB-KW"/>
</dbReference>
<dbReference type="RefSeq" id="WP_207855731.1">
    <property type="nucleotide sequence ID" value="NZ_BHVV01000002.1"/>
</dbReference>
<evidence type="ECO:0000256" key="7">
    <source>
        <dbReference type="ARBA" id="ARBA00047851"/>
    </source>
</evidence>
<dbReference type="GO" id="GO:0000287">
    <property type="term" value="F:magnesium ion binding"/>
    <property type="evidence" value="ECO:0007669"/>
    <property type="project" value="UniProtKB-UniRule"/>
</dbReference>
<name>A0A497XKJ4_9PROT</name>
<dbReference type="EMBL" id="RCCI01000004">
    <property type="protein sequence ID" value="RLJ68404.1"/>
    <property type="molecule type" value="Genomic_DNA"/>
</dbReference>
<comment type="pathway">
    <text evidence="1 9 11">Cofactor biosynthesis; thiamine diphosphate biosynthesis; thiamine phosphate from 4-amino-2-methyl-5-diphosphomethylpyrimidine and 4-methyl-5-(2-phosphoethyl)-thiazole: step 1/1.</text>
</comment>
<feature type="binding site" evidence="9">
    <location>
        <begin position="40"/>
        <end position="44"/>
    </location>
    <ligand>
        <name>4-amino-2-methyl-5-(diphosphooxymethyl)pyrimidine</name>
        <dbReference type="ChEBI" id="CHEBI:57841"/>
    </ligand>
</feature>
<comment type="catalytic activity">
    <reaction evidence="7 9 10">
        <text>2-(2-carboxy-4-methylthiazol-5-yl)ethyl phosphate + 4-amino-2-methyl-5-(diphosphooxymethyl)pyrimidine + 2 H(+) = thiamine phosphate + CO2 + diphosphate</text>
        <dbReference type="Rhea" id="RHEA:47848"/>
        <dbReference type="ChEBI" id="CHEBI:15378"/>
        <dbReference type="ChEBI" id="CHEBI:16526"/>
        <dbReference type="ChEBI" id="CHEBI:33019"/>
        <dbReference type="ChEBI" id="CHEBI:37575"/>
        <dbReference type="ChEBI" id="CHEBI:57841"/>
        <dbReference type="ChEBI" id="CHEBI:62890"/>
        <dbReference type="EC" id="2.5.1.3"/>
    </reaction>
</comment>
<dbReference type="Pfam" id="PF02581">
    <property type="entry name" value="TMP-TENI"/>
    <property type="match status" value="1"/>
</dbReference>
<dbReference type="GO" id="GO:0005737">
    <property type="term" value="C:cytoplasm"/>
    <property type="evidence" value="ECO:0007669"/>
    <property type="project" value="TreeGrafter"/>
</dbReference>
<dbReference type="EC" id="2.5.1.3" evidence="9"/>
<keyword evidence="3 9" id="KW-0479">Metal-binding</keyword>
<dbReference type="Gene3D" id="3.20.20.70">
    <property type="entry name" value="Aldolase class I"/>
    <property type="match status" value="1"/>
</dbReference>
<dbReference type="PANTHER" id="PTHR20857">
    <property type="entry name" value="THIAMINE-PHOSPHATE PYROPHOSPHORYLASE"/>
    <property type="match status" value="1"/>
</dbReference>
<feature type="binding site" evidence="9">
    <location>
        <position position="168"/>
    </location>
    <ligand>
        <name>2-[(2R,5Z)-2-carboxy-4-methylthiazol-5(2H)-ylidene]ethyl phosphate</name>
        <dbReference type="ChEBI" id="CHEBI:62899"/>
    </ligand>
</feature>
<keyword evidence="4 9" id="KW-0460">Magnesium</keyword>
<dbReference type="GO" id="GO:0004789">
    <property type="term" value="F:thiamine-phosphate diphosphorylase activity"/>
    <property type="evidence" value="ECO:0007669"/>
    <property type="project" value="UniProtKB-UniRule"/>
</dbReference>
<dbReference type="PANTHER" id="PTHR20857:SF15">
    <property type="entry name" value="THIAMINE-PHOSPHATE SYNTHASE"/>
    <property type="match status" value="1"/>
</dbReference>
<dbReference type="InterPro" id="IPR036206">
    <property type="entry name" value="ThiamineP_synth_sf"/>
</dbReference>
<accession>A0A497XKJ4</accession>
<evidence type="ECO:0000256" key="9">
    <source>
        <dbReference type="HAMAP-Rule" id="MF_00097"/>
    </source>
</evidence>
<dbReference type="CDD" id="cd00564">
    <property type="entry name" value="TMP_TenI"/>
    <property type="match status" value="1"/>
</dbReference>
<feature type="binding site" evidence="9">
    <location>
        <position position="73"/>
    </location>
    <ligand>
        <name>Mg(2+)</name>
        <dbReference type="ChEBI" id="CHEBI:18420"/>
    </ligand>
</feature>
<dbReference type="UniPathway" id="UPA00060">
    <property type="reaction ID" value="UER00141"/>
</dbReference>
<feature type="binding site" evidence="9">
    <location>
        <position position="72"/>
    </location>
    <ligand>
        <name>4-amino-2-methyl-5-(diphosphooxymethyl)pyrimidine</name>
        <dbReference type="ChEBI" id="CHEBI:57841"/>
    </ligand>
</feature>
<comment type="caution">
    <text evidence="13">The sequence shown here is derived from an EMBL/GenBank/DDBJ whole genome shotgun (WGS) entry which is preliminary data.</text>
</comment>
<dbReference type="AlphaFoldDB" id="A0A497XKJ4"/>
<feature type="binding site" evidence="9">
    <location>
        <begin position="138"/>
        <end position="140"/>
    </location>
    <ligand>
        <name>2-[(2R,5Z)-2-carboxy-4-methylthiazol-5(2H)-ylidene]ethyl phosphate</name>
        <dbReference type="ChEBI" id="CHEBI:62899"/>
    </ligand>
</feature>
<evidence type="ECO:0000256" key="10">
    <source>
        <dbReference type="RuleBase" id="RU003826"/>
    </source>
</evidence>